<evidence type="ECO:0000313" key="3">
    <source>
        <dbReference type="EMBL" id="ORX99151.1"/>
    </source>
</evidence>
<accession>A0A1Y1YMD4</accession>
<organism evidence="3 4">
    <name type="scientific">Clohesyomyces aquaticus</name>
    <dbReference type="NCBI Taxonomy" id="1231657"/>
    <lineage>
        <taxon>Eukaryota</taxon>
        <taxon>Fungi</taxon>
        <taxon>Dikarya</taxon>
        <taxon>Ascomycota</taxon>
        <taxon>Pezizomycotina</taxon>
        <taxon>Dothideomycetes</taxon>
        <taxon>Pleosporomycetidae</taxon>
        <taxon>Pleosporales</taxon>
        <taxon>Lindgomycetaceae</taxon>
        <taxon>Clohesyomyces</taxon>
    </lineage>
</organism>
<dbReference type="EMBL" id="MCFA01000202">
    <property type="protein sequence ID" value="ORX99151.1"/>
    <property type="molecule type" value="Genomic_DNA"/>
</dbReference>
<proteinExistence type="predicted"/>
<protein>
    <submittedName>
        <fullName evidence="3">Uncharacterized protein</fullName>
    </submittedName>
</protein>
<keyword evidence="2" id="KW-1133">Transmembrane helix</keyword>
<evidence type="ECO:0000256" key="1">
    <source>
        <dbReference type="SAM" id="MobiDB-lite"/>
    </source>
</evidence>
<dbReference type="Proteomes" id="UP000193144">
    <property type="component" value="Unassembled WGS sequence"/>
</dbReference>
<name>A0A1Y1YMD4_9PLEO</name>
<keyword evidence="4" id="KW-1185">Reference proteome</keyword>
<gene>
    <name evidence="3" type="ORF">BCR34DRAFT_141280</name>
</gene>
<keyword evidence="2" id="KW-0472">Membrane</keyword>
<comment type="caution">
    <text evidence="3">The sequence shown here is derived from an EMBL/GenBank/DDBJ whole genome shotgun (WGS) entry which is preliminary data.</text>
</comment>
<evidence type="ECO:0000313" key="4">
    <source>
        <dbReference type="Proteomes" id="UP000193144"/>
    </source>
</evidence>
<feature type="transmembrane region" description="Helical" evidence="2">
    <location>
        <begin position="100"/>
        <end position="121"/>
    </location>
</feature>
<feature type="compositionally biased region" description="Low complexity" evidence="1">
    <location>
        <begin position="7"/>
        <end position="22"/>
    </location>
</feature>
<feature type="region of interest" description="Disordered" evidence="1">
    <location>
        <begin position="1"/>
        <end position="56"/>
    </location>
</feature>
<keyword evidence="2" id="KW-0812">Transmembrane</keyword>
<evidence type="ECO:0000256" key="2">
    <source>
        <dbReference type="SAM" id="Phobius"/>
    </source>
</evidence>
<dbReference type="AlphaFoldDB" id="A0A1Y1YMD4"/>
<reference evidence="3 4" key="1">
    <citation type="submission" date="2016-07" db="EMBL/GenBank/DDBJ databases">
        <title>Pervasive Adenine N6-methylation of Active Genes in Fungi.</title>
        <authorList>
            <consortium name="DOE Joint Genome Institute"/>
            <person name="Mondo S.J."/>
            <person name="Dannebaum R.O."/>
            <person name="Kuo R.C."/>
            <person name="Labutti K."/>
            <person name="Haridas S."/>
            <person name="Kuo A."/>
            <person name="Salamov A."/>
            <person name="Ahrendt S.R."/>
            <person name="Lipzen A."/>
            <person name="Sullivan W."/>
            <person name="Andreopoulos W.B."/>
            <person name="Clum A."/>
            <person name="Lindquist E."/>
            <person name="Daum C."/>
            <person name="Ramamoorthy G.K."/>
            <person name="Gryganskyi A."/>
            <person name="Culley D."/>
            <person name="Magnuson J.K."/>
            <person name="James T.Y."/>
            <person name="O'Malley M.A."/>
            <person name="Stajich J.E."/>
            <person name="Spatafora J.W."/>
            <person name="Visel A."/>
            <person name="Grigoriev I.V."/>
        </authorList>
    </citation>
    <scope>NUCLEOTIDE SEQUENCE [LARGE SCALE GENOMIC DNA]</scope>
    <source>
        <strain evidence="3 4">CBS 115471</strain>
    </source>
</reference>
<sequence length="150" mass="15915">MHPINAPLHSPSPLPSTRSPSSNQPAPSPHLHTPTHHPPHPALFAPLPLRQPPDPRRLRTRLLSPIQNLRHHDIKHSSAVVGSLGFDLGGRSSWFKKRQYGVVSTVCSALGMGVMGVVVLLHQAVGGVGGGGCEGGENCRANGGWGRVRV</sequence>